<evidence type="ECO:0000313" key="2">
    <source>
        <dbReference type="Proteomes" id="UP000190229"/>
    </source>
</evidence>
<dbReference type="AlphaFoldDB" id="A0A1V4EVI5"/>
<dbReference type="EMBL" id="MWPS01000010">
    <property type="protein sequence ID" value="OPG16957.1"/>
    <property type="molecule type" value="Genomic_DNA"/>
</dbReference>
<accession>A0A1V4EVI5</accession>
<organism evidence="1 2">
    <name type="scientific">Ferroacidibacillus organovorans</name>
    <dbReference type="NCBI Taxonomy" id="1765683"/>
    <lineage>
        <taxon>Bacteria</taxon>
        <taxon>Bacillati</taxon>
        <taxon>Bacillota</taxon>
        <taxon>Bacilli</taxon>
        <taxon>Bacillales</taxon>
        <taxon>Alicyclobacillaceae</taxon>
        <taxon>Ferroacidibacillus</taxon>
    </lineage>
</organism>
<sequence>MERIEYKIYTKVIHVSSRRNTLVIVSKHRSESRPKRKASVKLVVDHFPYRLLLVLPRQIQRKKFFGIIDGHQYHVTYINIDGGEWQHLTARLSAISTKAIWFYKDLTVHDST</sequence>
<evidence type="ECO:0000313" key="1">
    <source>
        <dbReference type="EMBL" id="OPG16957.1"/>
    </source>
</evidence>
<comment type="caution">
    <text evidence="1">The sequence shown here is derived from an EMBL/GenBank/DDBJ whole genome shotgun (WGS) entry which is preliminary data.</text>
</comment>
<name>A0A1V4EVI5_9BACL</name>
<keyword evidence="2" id="KW-1185">Reference proteome</keyword>
<gene>
    <name evidence="1" type="ORF">B2M26_03880</name>
</gene>
<protein>
    <submittedName>
        <fullName evidence="1">Uncharacterized protein</fullName>
    </submittedName>
</protein>
<proteinExistence type="predicted"/>
<dbReference type="Proteomes" id="UP000190229">
    <property type="component" value="Unassembled WGS sequence"/>
</dbReference>
<reference evidence="1 2" key="1">
    <citation type="submission" date="2017-02" db="EMBL/GenBank/DDBJ databases">
        <title>Draft genome of Acidibacillus ferrooxidans Huett2.</title>
        <authorList>
            <person name="Schopf S."/>
        </authorList>
    </citation>
    <scope>NUCLEOTIDE SEQUENCE [LARGE SCALE GENOMIC DNA]</scope>
    <source>
        <strain evidence="1 2">Huett2</strain>
    </source>
</reference>